<dbReference type="Pfam" id="PF21703">
    <property type="entry name" value="Gp10A-like"/>
    <property type="match status" value="1"/>
</dbReference>
<dbReference type="SUPFAM" id="SSF56563">
    <property type="entry name" value="Major capsid protein gp5"/>
    <property type="match status" value="1"/>
</dbReference>
<comment type="caution">
    <text evidence="3">The sequence shown here is derived from an EMBL/GenBank/DDBJ whole genome shotgun (WGS) entry which is preliminary data.</text>
</comment>
<dbReference type="OrthoDB" id="8481548at2"/>
<dbReference type="InterPro" id="IPR049301">
    <property type="entry name" value="Capsid_Gp10A/Gp10B-like_dom"/>
</dbReference>
<keyword evidence="4" id="KW-1185">Reference proteome</keyword>
<proteinExistence type="predicted"/>
<dbReference type="RefSeq" id="WP_094848670.1">
    <property type="nucleotide sequence ID" value="NZ_NEVJ01000003.1"/>
</dbReference>
<dbReference type="AlphaFoldDB" id="A0A261R5L6"/>
<reference evidence="3" key="1">
    <citation type="submission" date="2017-05" db="EMBL/GenBank/DDBJ databases">
        <title>Complete and WGS of Bordetella genogroups.</title>
        <authorList>
            <person name="Spilker T."/>
            <person name="Lipuma J."/>
        </authorList>
    </citation>
    <scope>NUCLEOTIDE SEQUENCE</scope>
    <source>
        <strain evidence="3">AU21707</strain>
    </source>
</reference>
<protein>
    <submittedName>
        <fullName evidence="3">Capsid protein</fullName>
    </submittedName>
</protein>
<dbReference type="Proteomes" id="UP000216857">
    <property type="component" value="Unassembled WGS sequence"/>
</dbReference>
<feature type="domain" description="Capsid Gp10A/Gp10B-like" evidence="2">
    <location>
        <begin position="91"/>
        <end position="288"/>
    </location>
</feature>
<evidence type="ECO:0000256" key="1">
    <source>
        <dbReference type="SAM" id="MobiDB-lite"/>
    </source>
</evidence>
<gene>
    <name evidence="3" type="ORF">CAL26_21115</name>
</gene>
<evidence type="ECO:0000259" key="2">
    <source>
        <dbReference type="Pfam" id="PF21703"/>
    </source>
</evidence>
<name>A0A261R5L6_9BORD</name>
<feature type="compositionally biased region" description="Polar residues" evidence="1">
    <location>
        <begin position="16"/>
        <end position="31"/>
    </location>
</feature>
<evidence type="ECO:0000313" key="3">
    <source>
        <dbReference type="EMBL" id="OZI20057.1"/>
    </source>
</evidence>
<dbReference type="EMBL" id="NEVJ01000003">
    <property type="protein sequence ID" value="OZI20057.1"/>
    <property type="molecule type" value="Genomic_DNA"/>
</dbReference>
<evidence type="ECO:0000313" key="4">
    <source>
        <dbReference type="Proteomes" id="UP000216857"/>
    </source>
</evidence>
<feature type="region of interest" description="Disordered" evidence="1">
    <location>
        <begin position="1"/>
        <end position="31"/>
    </location>
</feature>
<sequence>MGISVQNITRPGAVLQSGNNTQIGTSPSGTNPQALHIEQYGGEIEGTIARKSIMRNFIPVRSIKGTSTISNFQIGESALSKVTPGTAPDGTVVQAQKVKLTVDTLINARSMVPLLDDFQNSYDARMAIGQEHGKKFAKFIDQAFMIQAIKAAQITDMSGYPAGWQPGTQKTFATAGLESDPSALEDMFGQLFADMEEKDVDPLTDDVVIVMRPKSYYALLQNDRLVDRTFILSDGTEIKTKSLNVYGAPVYVSNNLPNTQITGHYLSNAGNGNAFDGDFSNVVASVFSPRALLAGETIPLTPDVFYDPITKMWYIDAHTSFGVTTNNPVFAGVVKKAA</sequence>
<accession>A0A261R5L6</accession>
<organism evidence="3 4">
    <name type="scientific">Bordetella genomosp. 9</name>
    <dbReference type="NCBI Taxonomy" id="1416803"/>
    <lineage>
        <taxon>Bacteria</taxon>
        <taxon>Pseudomonadati</taxon>
        <taxon>Pseudomonadota</taxon>
        <taxon>Betaproteobacteria</taxon>
        <taxon>Burkholderiales</taxon>
        <taxon>Alcaligenaceae</taxon>
        <taxon>Bordetella</taxon>
    </lineage>
</organism>